<feature type="chain" id="PRO_5046771076" description="Adhesin domain-containing protein" evidence="3">
    <location>
        <begin position="25"/>
        <end position="477"/>
    </location>
</feature>
<reference evidence="5" key="1">
    <citation type="journal article" date="2019" name="Int. J. Syst. Evol. Microbiol.">
        <title>The Global Catalogue of Microorganisms (GCM) 10K type strain sequencing project: providing services to taxonomists for standard genome sequencing and annotation.</title>
        <authorList>
            <consortium name="The Broad Institute Genomics Platform"/>
            <consortium name="The Broad Institute Genome Sequencing Center for Infectious Disease"/>
            <person name="Wu L."/>
            <person name="Ma J."/>
        </authorList>
    </citation>
    <scope>NUCLEOTIDE SEQUENCE [LARGE SCALE GENOMIC DNA]</scope>
    <source>
        <strain evidence="5">JCM 16601</strain>
    </source>
</reference>
<keyword evidence="5" id="KW-1185">Reference proteome</keyword>
<keyword evidence="3" id="KW-0732">Signal</keyword>
<organism evidence="4 5">
    <name type="scientific">Mucilaginibacter dorajii</name>
    <dbReference type="NCBI Taxonomy" id="692994"/>
    <lineage>
        <taxon>Bacteria</taxon>
        <taxon>Pseudomonadati</taxon>
        <taxon>Bacteroidota</taxon>
        <taxon>Sphingobacteriia</taxon>
        <taxon>Sphingobacteriales</taxon>
        <taxon>Sphingobacteriaceae</taxon>
        <taxon>Mucilaginibacter</taxon>
    </lineage>
</organism>
<evidence type="ECO:0000256" key="1">
    <source>
        <dbReference type="SAM" id="Coils"/>
    </source>
</evidence>
<keyword evidence="1" id="KW-0175">Coiled coil</keyword>
<evidence type="ECO:0008006" key="6">
    <source>
        <dbReference type="Google" id="ProtNLM"/>
    </source>
</evidence>
<dbReference type="RefSeq" id="WP_259094375.1">
    <property type="nucleotide sequence ID" value="NZ_BAAAZC010000018.1"/>
</dbReference>
<evidence type="ECO:0000256" key="2">
    <source>
        <dbReference type="SAM" id="MobiDB-lite"/>
    </source>
</evidence>
<evidence type="ECO:0000313" key="5">
    <source>
        <dbReference type="Proteomes" id="UP001500742"/>
    </source>
</evidence>
<proteinExistence type="predicted"/>
<name>A0ABP7PYK5_9SPHI</name>
<evidence type="ECO:0000313" key="4">
    <source>
        <dbReference type="EMBL" id="GAA3973488.1"/>
    </source>
</evidence>
<gene>
    <name evidence="4" type="ORF">GCM10022210_24700</name>
</gene>
<accession>A0ABP7PYK5</accession>
<feature type="coiled-coil region" evidence="1">
    <location>
        <begin position="55"/>
        <end position="82"/>
    </location>
</feature>
<dbReference type="Proteomes" id="UP001500742">
    <property type="component" value="Unassembled WGS sequence"/>
</dbReference>
<feature type="region of interest" description="Disordered" evidence="2">
    <location>
        <begin position="28"/>
        <end position="54"/>
    </location>
</feature>
<feature type="signal peptide" evidence="3">
    <location>
        <begin position="1"/>
        <end position="24"/>
    </location>
</feature>
<protein>
    <recommendedName>
        <fullName evidence="6">Adhesin domain-containing protein</fullName>
    </recommendedName>
</protein>
<evidence type="ECO:0000256" key="3">
    <source>
        <dbReference type="SAM" id="SignalP"/>
    </source>
</evidence>
<feature type="compositionally biased region" description="Low complexity" evidence="2">
    <location>
        <begin position="34"/>
        <end position="44"/>
    </location>
</feature>
<comment type="caution">
    <text evidence="4">The sequence shown here is derived from an EMBL/GenBank/DDBJ whole genome shotgun (WGS) entry which is preliminary data.</text>
</comment>
<dbReference type="EMBL" id="BAAAZC010000018">
    <property type="protein sequence ID" value="GAA3973488.1"/>
    <property type="molecule type" value="Genomic_DNA"/>
</dbReference>
<sequence length="477" mass="52297">MKSKIFNPFLLALTVLLTVGLAGSAQQKKPVKPAKPVAPKVATSDNDDDDSGVDSKDYQLKMKELQTKMHDLQVKMNSLNKQRFNKNMKTQMKTLSKNFKHFDKNFSYNFDSFKNFSYKFNDSMVNFAFKFDKLAPMIAYGFKDFDNNFNFSYDTDGNDAGNNAKSQDLVEKTKTYSKTYTVDANDVINIDNKFGKITVNTWAKNEVKVDVAIRVGTSNGDKAQKMLDNVVIRDSKDGNGVYFKTEISSGDNSGSWSNIFGGGNSSTRSIEINYTVYMPAKNPLTISNKYGATDLPDLGGKLIITNSYGSLLAKTLSSPGSQIKVKYGNAKIGFLNGGDLDVAFGSLDLGDCDKLNAKLSYSSAKIGKIKTSGNINVKFGGGVSIGELDRNMKNLAVNSSYSSIKLGMTDEPNADFDVTVRYGSFNYGDHAVNISNKTPGDDERGFNPTKTYKGHIGKNGADKTITINSNFGSVKFD</sequence>